<sequence>MPEFLEDPSVLTKEQLKNELLAHSVPLPTGNPPKDVFVRLYLKSLTALNGQRVPDSVDVFSSDEELPPVVVTGRTRSSGRKSIRKAEPLLEQLDVTMLTDESLRAELMKLGVDIGPVVASTRKLYEKKLQKLLVNGPPEVGLQDVQISVNGSADTELYSDQEDEPGPKPVVQSEPEPEPEVVLVQRAVRSRGKTPVSTHQTVEKIAASEPTLREEQRDVIKEFINDPITPTGLSATCRRPIRGAAGRPVPPTELWDDVLIPPKTSRTSSSSQSESLTMHRVSSPPLYATPPVAPHPVAQHGRPRWLKLLLLVLLLGFLFLVYQNMESNSIGPFQSETPPSL</sequence>
<dbReference type="OrthoDB" id="10072362at2759"/>
<evidence type="ECO:0000256" key="5">
    <source>
        <dbReference type="ARBA" id="ARBA00023125"/>
    </source>
</evidence>
<dbReference type="Proteomes" id="UP000694680">
    <property type="component" value="Chromosome 6"/>
</dbReference>
<comment type="similarity">
    <text evidence="1">Belongs to the LEM family.</text>
</comment>
<dbReference type="FunFam" id="1.10.720.40:FF:000001">
    <property type="entry name" value="LEM domain containing 2, isoform CRA_a"/>
    <property type="match status" value="2"/>
</dbReference>
<dbReference type="SMART" id="SM01261">
    <property type="entry name" value="Thymopoietin"/>
    <property type="match status" value="1"/>
</dbReference>
<dbReference type="Ensembl" id="ENSGWIT00000030641.1">
    <property type="protein sequence ID" value="ENSGWIP00000028090.1"/>
    <property type="gene ID" value="ENSGWIG00000014688.1"/>
</dbReference>
<evidence type="ECO:0000256" key="1">
    <source>
        <dbReference type="ARBA" id="ARBA00007744"/>
    </source>
</evidence>
<keyword evidence="7" id="KW-0812">Transmembrane</keyword>
<dbReference type="GeneID" id="114465756"/>
<dbReference type="SUPFAM" id="SSF63451">
    <property type="entry name" value="LEM domain"/>
    <property type="match status" value="2"/>
</dbReference>
<evidence type="ECO:0000256" key="3">
    <source>
        <dbReference type="ARBA" id="ARBA00022553"/>
    </source>
</evidence>
<evidence type="ECO:0000256" key="4">
    <source>
        <dbReference type="ARBA" id="ARBA00022990"/>
    </source>
</evidence>
<dbReference type="CDD" id="cd12940">
    <property type="entry name" value="LEM_LAP2_LEMD1"/>
    <property type="match status" value="1"/>
</dbReference>
<proteinExistence type="inferred from homology"/>
<feature type="region of interest" description="Disordered" evidence="6">
    <location>
        <begin position="241"/>
        <end position="276"/>
    </location>
</feature>
<keyword evidence="3" id="KW-0597">Phosphoprotein</keyword>
<dbReference type="Gene3D" id="1.10.720.40">
    <property type="match status" value="2"/>
</dbReference>
<evidence type="ECO:0000259" key="8">
    <source>
        <dbReference type="PROSITE" id="PS50954"/>
    </source>
</evidence>
<keyword evidence="5" id="KW-0238">DNA-binding</keyword>
<reference evidence="10" key="3">
    <citation type="submission" date="2025-09" db="UniProtKB">
        <authorList>
            <consortium name="Ensembl"/>
        </authorList>
    </citation>
    <scope>IDENTIFICATION</scope>
</reference>
<feature type="region of interest" description="Disordered" evidence="6">
    <location>
        <begin position="157"/>
        <end position="211"/>
    </location>
</feature>
<feature type="domain" description="LEM-like" evidence="9">
    <location>
        <begin position="5"/>
        <end position="48"/>
    </location>
</feature>
<dbReference type="SMART" id="SM00540">
    <property type="entry name" value="LEM"/>
    <property type="match status" value="1"/>
</dbReference>
<reference evidence="10" key="2">
    <citation type="submission" date="2025-08" db="UniProtKB">
        <authorList>
            <consortium name="Ensembl"/>
        </authorList>
    </citation>
    <scope>IDENTIFICATION</scope>
</reference>
<evidence type="ECO:0000259" key="9">
    <source>
        <dbReference type="PROSITE" id="PS50955"/>
    </source>
</evidence>
<evidence type="ECO:0008006" key="12">
    <source>
        <dbReference type="Google" id="ProtNLM"/>
    </source>
</evidence>
<keyword evidence="7" id="KW-0472">Membrane</keyword>
<organism evidence="10 11">
    <name type="scientific">Gouania willdenowi</name>
    <name type="common">Blunt-snouted clingfish</name>
    <name type="synonym">Lepadogaster willdenowi</name>
    <dbReference type="NCBI Taxonomy" id="441366"/>
    <lineage>
        <taxon>Eukaryota</taxon>
        <taxon>Metazoa</taxon>
        <taxon>Chordata</taxon>
        <taxon>Craniata</taxon>
        <taxon>Vertebrata</taxon>
        <taxon>Euteleostomi</taxon>
        <taxon>Actinopterygii</taxon>
        <taxon>Neopterygii</taxon>
        <taxon>Teleostei</taxon>
        <taxon>Neoteleostei</taxon>
        <taxon>Acanthomorphata</taxon>
        <taxon>Ovalentaria</taxon>
        <taxon>Blenniimorphae</taxon>
        <taxon>Blenniiformes</taxon>
        <taxon>Gobiesocoidei</taxon>
        <taxon>Gobiesocidae</taxon>
        <taxon>Gobiesocinae</taxon>
        <taxon>Gouania</taxon>
    </lineage>
</organism>
<dbReference type="CTD" id="352907"/>
<evidence type="ECO:0000256" key="7">
    <source>
        <dbReference type="SAM" id="Phobius"/>
    </source>
</evidence>
<keyword evidence="11" id="KW-1185">Reference proteome</keyword>
<dbReference type="Pfam" id="PF03020">
    <property type="entry name" value="LEM"/>
    <property type="match status" value="1"/>
</dbReference>
<dbReference type="InterPro" id="IPR051656">
    <property type="entry name" value="LEM_domain"/>
</dbReference>
<keyword evidence="7" id="KW-1133">Transmembrane helix</keyword>
<dbReference type="PANTHER" id="PTHR12019:SF21">
    <property type="entry name" value="THYMOPOIETIN A"/>
    <property type="match status" value="1"/>
</dbReference>
<dbReference type="PROSITE" id="PS50955">
    <property type="entry name" value="LEM_LIKE"/>
    <property type="match status" value="1"/>
</dbReference>
<dbReference type="InterPro" id="IPR003887">
    <property type="entry name" value="LEM_dom"/>
</dbReference>
<evidence type="ECO:0000313" key="10">
    <source>
        <dbReference type="Ensembl" id="ENSGWIP00000028090.1"/>
    </source>
</evidence>
<dbReference type="InterPro" id="IPR011015">
    <property type="entry name" value="LEM/LEM-like_dom_sf"/>
</dbReference>
<dbReference type="PANTHER" id="PTHR12019">
    <property type="entry name" value="LAMINA-ASSOCIATED POLYPEPTIDE THYMOPOIETIN"/>
    <property type="match status" value="1"/>
</dbReference>
<feature type="transmembrane region" description="Helical" evidence="7">
    <location>
        <begin position="305"/>
        <end position="322"/>
    </location>
</feature>
<dbReference type="AlphaFoldDB" id="A0A8C5GC42"/>
<dbReference type="Pfam" id="PF08198">
    <property type="entry name" value="Thymopoietin"/>
    <property type="match status" value="1"/>
</dbReference>
<evidence type="ECO:0000313" key="11">
    <source>
        <dbReference type="Proteomes" id="UP000694680"/>
    </source>
</evidence>
<keyword evidence="4" id="KW-0007">Acetylation</keyword>
<dbReference type="RefSeq" id="XP_028306778.1">
    <property type="nucleotide sequence ID" value="XM_028450977.1"/>
</dbReference>
<feature type="domain" description="LEM" evidence="8">
    <location>
        <begin position="92"/>
        <end position="136"/>
    </location>
</feature>
<name>A0A8C5GC42_GOUWI</name>
<gene>
    <name evidence="10" type="primary">tmpoa</name>
</gene>
<feature type="compositionally biased region" description="Low complexity" evidence="6">
    <location>
        <begin position="169"/>
        <end position="184"/>
    </location>
</feature>
<reference evidence="10" key="1">
    <citation type="submission" date="2020-06" db="EMBL/GenBank/DDBJ databases">
        <authorList>
            <consortium name="Wellcome Sanger Institute Data Sharing"/>
        </authorList>
    </citation>
    <scope>NUCLEOTIDE SEQUENCE [LARGE SCALE GENOMIC DNA]</scope>
</reference>
<keyword evidence="2" id="KW-0488">Methylation</keyword>
<evidence type="ECO:0000256" key="6">
    <source>
        <dbReference type="SAM" id="MobiDB-lite"/>
    </source>
</evidence>
<accession>A0A8C5GC42</accession>
<dbReference type="PROSITE" id="PS50954">
    <property type="entry name" value="LEM"/>
    <property type="match status" value="1"/>
</dbReference>
<feature type="compositionally biased region" description="Low complexity" evidence="6">
    <location>
        <begin position="264"/>
        <end position="276"/>
    </location>
</feature>
<protein>
    <recommendedName>
        <fullName evidence="12">Thymopoietin a</fullName>
    </recommendedName>
</protein>
<dbReference type="InterPro" id="IPR013146">
    <property type="entry name" value="LEM-like_dom"/>
</dbReference>
<dbReference type="GO" id="GO:0003677">
    <property type="term" value="F:DNA binding"/>
    <property type="evidence" value="ECO:0007669"/>
    <property type="project" value="UniProtKB-KW"/>
</dbReference>
<evidence type="ECO:0000256" key="2">
    <source>
        <dbReference type="ARBA" id="ARBA00022481"/>
    </source>
</evidence>
<dbReference type="GO" id="GO:0005635">
    <property type="term" value="C:nuclear envelope"/>
    <property type="evidence" value="ECO:0007669"/>
    <property type="project" value="UniProtKB-ARBA"/>
</dbReference>